<accession>A0A397PE91</accession>
<reference evidence="7 8" key="1">
    <citation type="submission" date="2018-08" db="EMBL/GenBank/DDBJ databases">
        <title>Genomic Encyclopedia of Archaeal and Bacterial Type Strains, Phase II (KMG-II): from individual species to whole genera.</title>
        <authorList>
            <person name="Goeker M."/>
        </authorList>
    </citation>
    <scope>NUCLEOTIDE SEQUENCE [LARGE SCALE GENOMIC DNA]</scope>
    <source>
        <strain evidence="7 8">DSM 5002</strain>
    </source>
</reference>
<dbReference type="PANTHER" id="PTHR30606:SF9">
    <property type="entry name" value="LIPID A BIOSYNTHESIS LAUROYLTRANSFERASE"/>
    <property type="match status" value="1"/>
</dbReference>
<dbReference type="CDD" id="cd07984">
    <property type="entry name" value="LPLAT_LABLAT-like"/>
    <property type="match status" value="1"/>
</dbReference>
<evidence type="ECO:0000256" key="4">
    <source>
        <dbReference type="ARBA" id="ARBA00022679"/>
    </source>
</evidence>
<keyword evidence="5" id="KW-0472">Membrane</keyword>
<protein>
    <submittedName>
        <fullName evidence="7">KDO2-lipid IV(A) lauroyltransferase</fullName>
    </submittedName>
</protein>
<comment type="caution">
    <text evidence="7">The sequence shown here is derived from an EMBL/GenBank/DDBJ whole genome shotgun (WGS) entry which is preliminary data.</text>
</comment>
<keyword evidence="4 7" id="KW-0808">Transferase</keyword>
<keyword evidence="6" id="KW-0012">Acyltransferase</keyword>
<dbReference type="AlphaFoldDB" id="A0A397PE91"/>
<organism evidence="7 8">
    <name type="scientific">Dichotomicrobium thermohalophilum</name>
    <dbReference type="NCBI Taxonomy" id="933063"/>
    <lineage>
        <taxon>Bacteria</taxon>
        <taxon>Pseudomonadati</taxon>
        <taxon>Pseudomonadota</taxon>
        <taxon>Alphaproteobacteria</taxon>
        <taxon>Hyphomicrobiales</taxon>
        <taxon>Hyphomicrobiaceae</taxon>
        <taxon>Dichotomicrobium</taxon>
    </lineage>
</organism>
<sequence length="295" mass="34045">MSTLLKARHFAEYLLLRGVIALVRALPLDTATSWSAKTWAFIAPKTRRHKRALANLEKAFPEKSPEERERIAREMWANLGRVMAETMRLDEILDEPERVEVENPQLLERYRGRMGPAICASMHMGNWELAMLPLTRAEAKPAAVYRLVDNPYVDLYLRTQREKLYPGGLFARGARSGYATARVIGSYIRQGGRLGFLADRYDRSGIEVPFFGHPARSNAVPAMLARRLGARLWLGRCIRVGKGSHFRVKVQELKVPRTDDPDADIKWIVEQMQAQFEAWIREHPEQWMWSNRRYS</sequence>
<proteinExistence type="predicted"/>
<dbReference type="GO" id="GO:0016746">
    <property type="term" value="F:acyltransferase activity"/>
    <property type="evidence" value="ECO:0007669"/>
    <property type="project" value="UniProtKB-KW"/>
</dbReference>
<comment type="subcellular location">
    <subcellularLocation>
        <location evidence="1">Cell inner membrane</location>
    </subcellularLocation>
</comment>
<dbReference type="Pfam" id="PF03279">
    <property type="entry name" value="Lip_A_acyltrans"/>
    <property type="match status" value="1"/>
</dbReference>
<evidence type="ECO:0000256" key="5">
    <source>
        <dbReference type="ARBA" id="ARBA00023136"/>
    </source>
</evidence>
<dbReference type="GO" id="GO:0005886">
    <property type="term" value="C:plasma membrane"/>
    <property type="evidence" value="ECO:0007669"/>
    <property type="project" value="UniProtKB-SubCell"/>
</dbReference>
<dbReference type="RefSeq" id="WP_119062452.1">
    <property type="nucleotide sequence ID" value="NZ_QXDF01000004.1"/>
</dbReference>
<dbReference type="Proteomes" id="UP000266273">
    <property type="component" value="Unassembled WGS sequence"/>
</dbReference>
<name>A0A397PE91_9HYPH</name>
<keyword evidence="2" id="KW-1003">Cell membrane</keyword>
<keyword evidence="3" id="KW-0997">Cell inner membrane</keyword>
<dbReference type="GO" id="GO:0009247">
    <property type="term" value="P:glycolipid biosynthetic process"/>
    <property type="evidence" value="ECO:0007669"/>
    <property type="project" value="UniProtKB-ARBA"/>
</dbReference>
<evidence type="ECO:0000256" key="3">
    <source>
        <dbReference type="ARBA" id="ARBA00022519"/>
    </source>
</evidence>
<keyword evidence="8" id="KW-1185">Reference proteome</keyword>
<evidence type="ECO:0000256" key="6">
    <source>
        <dbReference type="ARBA" id="ARBA00023315"/>
    </source>
</evidence>
<evidence type="ECO:0000313" key="7">
    <source>
        <dbReference type="EMBL" id="RIA47278.1"/>
    </source>
</evidence>
<dbReference type="OrthoDB" id="9801955at2"/>
<gene>
    <name evidence="7" type="ORF">BXY53_2661</name>
</gene>
<evidence type="ECO:0000256" key="2">
    <source>
        <dbReference type="ARBA" id="ARBA00022475"/>
    </source>
</evidence>
<dbReference type="EMBL" id="QXDF01000004">
    <property type="protein sequence ID" value="RIA47278.1"/>
    <property type="molecule type" value="Genomic_DNA"/>
</dbReference>
<dbReference type="PANTHER" id="PTHR30606">
    <property type="entry name" value="LIPID A BIOSYNTHESIS LAUROYL ACYLTRANSFERASE"/>
    <property type="match status" value="1"/>
</dbReference>
<dbReference type="InterPro" id="IPR004960">
    <property type="entry name" value="LipA_acyltrans"/>
</dbReference>
<evidence type="ECO:0000313" key="8">
    <source>
        <dbReference type="Proteomes" id="UP000266273"/>
    </source>
</evidence>
<evidence type="ECO:0000256" key="1">
    <source>
        <dbReference type="ARBA" id="ARBA00004533"/>
    </source>
</evidence>